<organism evidence="3 4">
    <name type="scientific">Butyrivibrio proteoclasticus (strain ATCC 51982 / DSM 14932 / B316)</name>
    <name type="common">Clostridium proteoclasticum</name>
    <dbReference type="NCBI Taxonomy" id="515622"/>
    <lineage>
        <taxon>Bacteria</taxon>
        <taxon>Bacillati</taxon>
        <taxon>Bacillota</taxon>
        <taxon>Clostridia</taxon>
        <taxon>Lachnospirales</taxon>
        <taxon>Lachnospiraceae</taxon>
        <taxon>Butyrivibrio</taxon>
    </lineage>
</organism>
<evidence type="ECO:0000256" key="1">
    <source>
        <dbReference type="ARBA" id="ARBA00023125"/>
    </source>
</evidence>
<dbReference type="CDD" id="cd00093">
    <property type="entry name" value="HTH_XRE"/>
    <property type="match status" value="1"/>
</dbReference>
<dbReference type="STRING" id="515622.bpr_I2881"/>
<protein>
    <submittedName>
        <fullName evidence="3">HTH domain-containing protein</fullName>
    </submittedName>
</protein>
<dbReference type="KEGG" id="bpb:bpr_I2881"/>
<dbReference type="PANTHER" id="PTHR46558">
    <property type="entry name" value="TRACRIPTIONAL REGULATORY PROTEIN-RELATED-RELATED"/>
    <property type="match status" value="1"/>
</dbReference>
<dbReference type="PANTHER" id="PTHR46558:SF11">
    <property type="entry name" value="HTH-TYPE TRANSCRIPTIONAL REGULATOR XRE"/>
    <property type="match status" value="1"/>
</dbReference>
<dbReference type="PROSITE" id="PS50943">
    <property type="entry name" value="HTH_CROC1"/>
    <property type="match status" value="1"/>
</dbReference>
<dbReference type="Proteomes" id="UP000001299">
    <property type="component" value="Chromosome 1"/>
</dbReference>
<dbReference type="InterPro" id="IPR010982">
    <property type="entry name" value="Lambda_DNA-bd_dom_sf"/>
</dbReference>
<gene>
    <name evidence="3" type="ordered locus">bpr_I2881</name>
</gene>
<accession>E0S0C4</accession>
<evidence type="ECO:0000313" key="4">
    <source>
        <dbReference type="Proteomes" id="UP000001299"/>
    </source>
</evidence>
<evidence type="ECO:0000313" key="3">
    <source>
        <dbReference type="EMBL" id="ADL35611.1"/>
    </source>
</evidence>
<dbReference type="EMBL" id="CP001810">
    <property type="protein sequence ID" value="ADL35611.1"/>
    <property type="molecule type" value="Genomic_DNA"/>
</dbReference>
<name>E0S0C4_BUTPB</name>
<keyword evidence="4" id="KW-1185">Reference proteome</keyword>
<dbReference type="SMART" id="SM00530">
    <property type="entry name" value="HTH_XRE"/>
    <property type="match status" value="1"/>
</dbReference>
<dbReference type="InterPro" id="IPR001387">
    <property type="entry name" value="Cro/C1-type_HTH"/>
</dbReference>
<dbReference type="HOGENOM" id="CLU_066839_0_0_9"/>
<dbReference type="SUPFAM" id="SSF47413">
    <property type="entry name" value="lambda repressor-like DNA-binding domains"/>
    <property type="match status" value="1"/>
</dbReference>
<sequence length="364" mass="42564">MIKLNENIKRYRQQKCMTQSQLADVFNVSEQAISRWENGNTYPDITLLPAIADYFHVTIDELMGMESYKDEREIEKVFEQCRENDRKGHVHKSVKLLKEAAKKYPTNFTILMHLVKELNFEYTDDNAKEHDNCEMVIDIASRVLNECTDRQICNSVINEKIIALRKLGCIDEAIEISKEQPTIWETSSFRLIELLSGEELKIHCKNTVMQFVLATYSTMVKLADLDFANDNMTIQERIDVVKKILELLDLIYEDNYGYESRLVAWMHRAIAAMEVLEGNTEATLEHLEQAAKYSIIHDTLPDRFTLDSTLLSGIECKDHYRNFDWTECTEFNEKLRQGRYDIVRNTDRFKAVEKEITPYVVTKN</sequence>
<dbReference type="GO" id="GO:0003677">
    <property type="term" value="F:DNA binding"/>
    <property type="evidence" value="ECO:0007669"/>
    <property type="project" value="UniProtKB-KW"/>
</dbReference>
<dbReference type="Gene3D" id="1.10.260.40">
    <property type="entry name" value="lambda repressor-like DNA-binding domains"/>
    <property type="match status" value="1"/>
</dbReference>
<dbReference type="RefSeq" id="WP_013282263.1">
    <property type="nucleotide sequence ID" value="NC_014387.1"/>
</dbReference>
<dbReference type="Pfam" id="PF01381">
    <property type="entry name" value="HTH_3"/>
    <property type="match status" value="1"/>
</dbReference>
<dbReference type="AlphaFoldDB" id="E0S0C4"/>
<evidence type="ECO:0000259" key="2">
    <source>
        <dbReference type="PROSITE" id="PS50943"/>
    </source>
</evidence>
<reference evidence="3 4" key="1">
    <citation type="journal article" date="2010" name="PLoS ONE">
        <title>The glycobiome of the rumen bacterium Butyrivibrio proteoclasticus B316(T) highlights adaptation to a polysaccharide-rich environment.</title>
        <authorList>
            <person name="Kelly W.J."/>
            <person name="Leahy S.C."/>
            <person name="Altermann E."/>
            <person name="Yeoman C.J."/>
            <person name="Dunne J.C."/>
            <person name="Kong Z."/>
            <person name="Pacheco D.M."/>
            <person name="Li D."/>
            <person name="Noel S.J."/>
            <person name="Moon C.D."/>
            <person name="Cookson A.L."/>
            <person name="Attwood G.T."/>
        </authorList>
    </citation>
    <scope>NUCLEOTIDE SEQUENCE [LARGE SCALE GENOMIC DNA]</scope>
    <source>
        <strain evidence="4">ATCC 51982 / DSM 14932 / B316</strain>
    </source>
</reference>
<keyword evidence="1" id="KW-0238">DNA-binding</keyword>
<proteinExistence type="predicted"/>
<dbReference type="eggNOG" id="COG1476">
    <property type="taxonomic scope" value="Bacteria"/>
</dbReference>
<feature type="domain" description="HTH cro/C1-type" evidence="2">
    <location>
        <begin position="8"/>
        <end position="62"/>
    </location>
</feature>